<reference evidence="1" key="3">
    <citation type="journal article" date="2017" name="Nature">
        <title>Genome sequence of the progenitor of the wheat D genome Aegilops tauschii.</title>
        <authorList>
            <person name="Luo M.C."/>
            <person name="Gu Y.Q."/>
            <person name="Puiu D."/>
            <person name="Wang H."/>
            <person name="Twardziok S.O."/>
            <person name="Deal K.R."/>
            <person name="Huo N."/>
            <person name="Zhu T."/>
            <person name="Wang L."/>
            <person name="Wang Y."/>
            <person name="McGuire P.E."/>
            <person name="Liu S."/>
            <person name="Long H."/>
            <person name="Ramasamy R.K."/>
            <person name="Rodriguez J.C."/>
            <person name="Van S.L."/>
            <person name="Yuan L."/>
            <person name="Wang Z."/>
            <person name="Xia Z."/>
            <person name="Xiao L."/>
            <person name="Anderson O.D."/>
            <person name="Ouyang S."/>
            <person name="Liang Y."/>
            <person name="Zimin A.V."/>
            <person name="Pertea G."/>
            <person name="Qi P."/>
            <person name="Bennetzen J.L."/>
            <person name="Dai X."/>
            <person name="Dawson M.W."/>
            <person name="Muller H.G."/>
            <person name="Kugler K."/>
            <person name="Rivarola-Duarte L."/>
            <person name="Spannagl M."/>
            <person name="Mayer K.F.X."/>
            <person name="Lu F.H."/>
            <person name="Bevan M.W."/>
            <person name="Leroy P."/>
            <person name="Li P."/>
            <person name="You F.M."/>
            <person name="Sun Q."/>
            <person name="Liu Z."/>
            <person name="Lyons E."/>
            <person name="Wicker T."/>
            <person name="Salzberg S.L."/>
            <person name="Devos K.M."/>
            <person name="Dvorak J."/>
        </authorList>
    </citation>
    <scope>NUCLEOTIDE SEQUENCE [LARGE SCALE GENOMIC DNA]</scope>
    <source>
        <strain evidence="1">cv. AL8/78</strain>
    </source>
</reference>
<dbReference type="SUPFAM" id="SSF56219">
    <property type="entry name" value="DNase I-like"/>
    <property type="match status" value="1"/>
</dbReference>
<dbReference type="EnsemblPlants" id="AET7Gv20427900.1">
    <property type="protein sequence ID" value="AET7Gv20427900.1"/>
    <property type="gene ID" value="AET7Gv20427900"/>
</dbReference>
<reference evidence="1" key="5">
    <citation type="journal article" date="2021" name="G3 (Bethesda)">
        <title>Aegilops tauschii genome assembly Aet v5.0 features greater sequence contiguity and improved annotation.</title>
        <authorList>
            <person name="Wang L."/>
            <person name="Zhu T."/>
            <person name="Rodriguez J.C."/>
            <person name="Deal K.R."/>
            <person name="Dubcovsky J."/>
            <person name="McGuire P.E."/>
            <person name="Lux T."/>
            <person name="Spannagl M."/>
            <person name="Mayer K.F.X."/>
            <person name="Baldrich P."/>
            <person name="Meyers B.C."/>
            <person name="Huo N."/>
            <person name="Gu Y.Q."/>
            <person name="Zhou H."/>
            <person name="Devos K.M."/>
            <person name="Bennetzen J.L."/>
            <person name="Unver T."/>
            <person name="Budak H."/>
            <person name="Gulick P.J."/>
            <person name="Galiba G."/>
            <person name="Kalapos B."/>
            <person name="Nelson D.R."/>
            <person name="Li P."/>
            <person name="You F.M."/>
            <person name="Luo M.C."/>
            <person name="Dvorak J."/>
        </authorList>
    </citation>
    <scope>NUCLEOTIDE SEQUENCE [LARGE SCALE GENOMIC DNA]</scope>
    <source>
        <strain evidence="1">cv. AL8/78</strain>
    </source>
</reference>
<reference evidence="2" key="1">
    <citation type="journal article" date="2014" name="Science">
        <title>Ancient hybridizations among the ancestral genomes of bread wheat.</title>
        <authorList>
            <consortium name="International Wheat Genome Sequencing Consortium,"/>
            <person name="Marcussen T."/>
            <person name="Sandve S.R."/>
            <person name="Heier L."/>
            <person name="Spannagl M."/>
            <person name="Pfeifer M."/>
            <person name="Jakobsen K.S."/>
            <person name="Wulff B.B."/>
            <person name="Steuernagel B."/>
            <person name="Mayer K.F."/>
            <person name="Olsen O.A."/>
        </authorList>
    </citation>
    <scope>NUCLEOTIDE SEQUENCE [LARGE SCALE GENOMIC DNA]</scope>
    <source>
        <strain evidence="2">cv. AL8/78</strain>
    </source>
</reference>
<dbReference type="InterPro" id="IPR036691">
    <property type="entry name" value="Endo/exonu/phosph_ase_sf"/>
</dbReference>
<dbReference type="AlphaFoldDB" id="A0A453R1C1"/>
<protein>
    <recommendedName>
        <fullName evidence="3">Endonuclease/exonuclease/phosphatase domain-containing protein</fullName>
    </recommendedName>
</protein>
<evidence type="ECO:0000313" key="1">
    <source>
        <dbReference type="EnsemblPlants" id="AET7Gv20427900.1"/>
    </source>
</evidence>
<keyword evidence="2" id="KW-1185">Reference proteome</keyword>
<reference evidence="1" key="4">
    <citation type="submission" date="2019-03" db="UniProtKB">
        <authorList>
            <consortium name="EnsemblPlants"/>
        </authorList>
    </citation>
    <scope>IDENTIFICATION</scope>
</reference>
<proteinExistence type="predicted"/>
<evidence type="ECO:0008006" key="3">
    <source>
        <dbReference type="Google" id="ProtNLM"/>
    </source>
</evidence>
<dbReference type="Proteomes" id="UP000015105">
    <property type="component" value="Chromosome 7D"/>
</dbReference>
<sequence>MRGLIWNCREAGKKGMATCLLDLISDHHSLDFIGLQETMKKNFTPKCIRRIDPFGLFHWEWIPYVGKSGGILSGVRHDTLDITS</sequence>
<accession>A0A453R1C1</accession>
<name>A0A453R1C1_AEGTS</name>
<organism evidence="1 2">
    <name type="scientific">Aegilops tauschii subsp. strangulata</name>
    <name type="common">Goatgrass</name>
    <dbReference type="NCBI Taxonomy" id="200361"/>
    <lineage>
        <taxon>Eukaryota</taxon>
        <taxon>Viridiplantae</taxon>
        <taxon>Streptophyta</taxon>
        <taxon>Embryophyta</taxon>
        <taxon>Tracheophyta</taxon>
        <taxon>Spermatophyta</taxon>
        <taxon>Magnoliopsida</taxon>
        <taxon>Liliopsida</taxon>
        <taxon>Poales</taxon>
        <taxon>Poaceae</taxon>
        <taxon>BOP clade</taxon>
        <taxon>Pooideae</taxon>
        <taxon>Triticodae</taxon>
        <taxon>Triticeae</taxon>
        <taxon>Triticinae</taxon>
        <taxon>Aegilops</taxon>
    </lineage>
</organism>
<dbReference type="Gramene" id="AET7Gv20427900.1">
    <property type="protein sequence ID" value="AET7Gv20427900.1"/>
    <property type="gene ID" value="AET7Gv20427900"/>
</dbReference>
<evidence type="ECO:0000313" key="2">
    <source>
        <dbReference type="Proteomes" id="UP000015105"/>
    </source>
</evidence>
<reference evidence="2" key="2">
    <citation type="journal article" date="2017" name="Nat. Plants">
        <title>The Aegilops tauschii genome reveals multiple impacts of transposons.</title>
        <authorList>
            <person name="Zhao G."/>
            <person name="Zou C."/>
            <person name="Li K."/>
            <person name="Wang K."/>
            <person name="Li T."/>
            <person name="Gao L."/>
            <person name="Zhang X."/>
            <person name="Wang H."/>
            <person name="Yang Z."/>
            <person name="Liu X."/>
            <person name="Jiang W."/>
            <person name="Mao L."/>
            <person name="Kong X."/>
            <person name="Jiao Y."/>
            <person name="Jia J."/>
        </authorList>
    </citation>
    <scope>NUCLEOTIDE SEQUENCE [LARGE SCALE GENOMIC DNA]</scope>
    <source>
        <strain evidence="2">cv. AL8/78</strain>
    </source>
</reference>